<comment type="caution">
    <text evidence="2">The sequence shown here is derived from an EMBL/GenBank/DDBJ whole genome shotgun (WGS) entry which is preliminary data.</text>
</comment>
<name>A0AA35RU84_GEOBA</name>
<protein>
    <submittedName>
        <fullName evidence="2">Uncharacterized protein</fullName>
    </submittedName>
</protein>
<reference evidence="2" key="1">
    <citation type="submission" date="2023-03" db="EMBL/GenBank/DDBJ databases">
        <authorList>
            <person name="Steffen K."/>
            <person name="Cardenas P."/>
        </authorList>
    </citation>
    <scope>NUCLEOTIDE SEQUENCE</scope>
</reference>
<feature type="compositionally biased region" description="Polar residues" evidence="1">
    <location>
        <begin position="28"/>
        <end position="41"/>
    </location>
</feature>
<dbReference type="Proteomes" id="UP001174909">
    <property type="component" value="Unassembled WGS sequence"/>
</dbReference>
<proteinExistence type="predicted"/>
<sequence>MTLRLEQGQVWSDSTRRPSSTSSCRASGETSPSHSVMLPSN</sequence>
<gene>
    <name evidence="2" type="ORF">GBAR_LOCUS10547</name>
</gene>
<dbReference type="AlphaFoldDB" id="A0AA35RU84"/>
<accession>A0AA35RU84</accession>
<evidence type="ECO:0000256" key="1">
    <source>
        <dbReference type="SAM" id="MobiDB-lite"/>
    </source>
</evidence>
<dbReference type="EMBL" id="CASHTH010001619">
    <property type="protein sequence ID" value="CAI8017359.1"/>
    <property type="molecule type" value="Genomic_DNA"/>
</dbReference>
<evidence type="ECO:0000313" key="2">
    <source>
        <dbReference type="EMBL" id="CAI8017359.1"/>
    </source>
</evidence>
<evidence type="ECO:0000313" key="3">
    <source>
        <dbReference type="Proteomes" id="UP001174909"/>
    </source>
</evidence>
<keyword evidence="3" id="KW-1185">Reference proteome</keyword>
<feature type="region of interest" description="Disordered" evidence="1">
    <location>
        <begin position="1"/>
        <end position="41"/>
    </location>
</feature>
<feature type="compositionally biased region" description="Low complexity" evidence="1">
    <location>
        <begin position="17"/>
        <end position="27"/>
    </location>
</feature>
<organism evidence="2 3">
    <name type="scientific">Geodia barretti</name>
    <name type="common">Barrett's horny sponge</name>
    <dbReference type="NCBI Taxonomy" id="519541"/>
    <lineage>
        <taxon>Eukaryota</taxon>
        <taxon>Metazoa</taxon>
        <taxon>Porifera</taxon>
        <taxon>Demospongiae</taxon>
        <taxon>Heteroscleromorpha</taxon>
        <taxon>Tetractinellida</taxon>
        <taxon>Astrophorina</taxon>
        <taxon>Geodiidae</taxon>
        <taxon>Geodia</taxon>
    </lineage>
</organism>